<proteinExistence type="inferred from homology"/>
<keyword evidence="4 6" id="KW-1133">Transmembrane helix</keyword>
<feature type="transmembrane region" description="Helical" evidence="6">
    <location>
        <begin position="119"/>
        <end position="138"/>
    </location>
</feature>
<keyword evidence="3 6" id="KW-0812">Transmembrane</keyword>
<evidence type="ECO:0000259" key="7">
    <source>
        <dbReference type="Pfam" id="PF04138"/>
    </source>
</evidence>
<reference evidence="8 9" key="1">
    <citation type="submission" date="2024-02" db="EMBL/GenBank/DDBJ databases">
        <title>Adaptive strategies in a cosmopolitan and abundant soil bacterium.</title>
        <authorList>
            <person name="Carini P."/>
        </authorList>
    </citation>
    <scope>NUCLEOTIDE SEQUENCE [LARGE SCALE GENOMIC DNA]</scope>
    <source>
        <strain evidence="8 9">AZCC 1608</strain>
    </source>
</reference>
<comment type="similarity">
    <text evidence="2">Belongs to the GtrA family.</text>
</comment>
<evidence type="ECO:0000256" key="1">
    <source>
        <dbReference type="ARBA" id="ARBA00004141"/>
    </source>
</evidence>
<dbReference type="EMBL" id="JAZHRV010000001">
    <property type="protein sequence ID" value="MEH2555723.1"/>
    <property type="molecule type" value="Genomic_DNA"/>
</dbReference>
<evidence type="ECO:0000256" key="3">
    <source>
        <dbReference type="ARBA" id="ARBA00022692"/>
    </source>
</evidence>
<evidence type="ECO:0000313" key="8">
    <source>
        <dbReference type="EMBL" id="MEH2555723.1"/>
    </source>
</evidence>
<organism evidence="8 9">
    <name type="scientific">Bradyrhizobium algeriense</name>
    <dbReference type="NCBI Taxonomy" id="634784"/>
    <lineage>
        <taxon>Bacteria</taxon>
        <taxon>Pseudomonadati</taxon>
        <taxon>Pseudomonadota</taxon>
        <taxon>Alphaproteobacteria</taxon>
        <taxon>Hyphomicrobiales</taxon>
        <taxon>Nitrobacteraceae</taxon>
        <taxon>Bradyrhizobium</taxon>
    </lineage>
</organism>
<comment type="caution">
    <text evidence="8">The sequence shown here is derived from an EMBL/GenBank/DDBJ whole genome shotgun (WGS) entry which is preliminary data.</text>
</comment>
<keyword evidence="5 6" id="KW-0472">Membrane</keyword>
<dbReference type="InterPro" id="IPR007267">
    <property type="entry name" value="GtrA_DPMS_TM"/>
</dbReference>
<name>A0ABU8BB08_9BRAD</name>
<dbReference type="PANTHER" id="PTHR38459:SF1">
    <property type="entry name" value="PROPHAGE BACTOPRENOL-LINKED GLUCOSE TRANSLOCASE HOMOLOG"/>
    <property type="match status" value="1"/>
</dbReference>
<dbReference type="Proteomes" id="UP001364224">
    <property type="component" value="Unassembled WGS sequence"/>
</dbReference>
<feature type="domain" description="GtrA/DPMS transmembrane" evidence="7">
    <location>
        <begin position="24"/>
        <end position="138"/>
    </location>
</feature>
<feature type="transmembrane region" description="Helical" evidence="6">
    <location>
        <begin position="90"/>
        <end position="113"/>
    </location>
</feature>
<dbReference type="InterPro" id="IPR051401">
    <property type="entry name" value="GtrA_CellWall_Glycosyl"/>
</dbReference>
<keyword evidence="9" id="KW-1185">Reference proteome</keyword>
<feature type="transmembrane region" description="Helical" evidence="6">
    <location>
        <begin position="48"/>
        <end position="69"/>
    </location>
</feature>
<evidence type="ECO:0000256" key="5">
    <source>
        <dbReference type="ARBA" id="ARBA00023136"/>
    </source>
</evidence>
<evidence type="ECO:0000256" key="2">
    <source>
        <dbReference type="ARBA" id="ARBA00009399"/>
    </source>
</evidence>
<comment type="subcellular location">
    <subcellularLocation>
        <location evidence="1">Membrane</location>
        <topology evidence="1">Multi-pass membrane protein</topology>
    </subcellularLocation>
</comment>
<dbReference type="Pfam" id="PF04138">
    <property type="entry name" value="GtrA_DPMS_TM"/>
    <property type="match status" value="1"/>
</dbReference>
<accession>A0ABU8BB08</accession>
<sequence>MELILIQIIDAWRRGSVLAKLMSFASIGVLNVAVDATVFTVAYKLLQLPLIMSNVLAWAVAVTGSYAMNTKITFGRETGGAFSWRHYFRFAASGILGVIVATTTLVVLSHYAGVLTSKLVSIVVAFGVNFSMSHFVVFRGNTADAKRP</sequence>
<evidence type="ECO:0000256" key="6">
    <source>
        <dbReference type="SAM" id="Phobius"/>
    </source>
</evidence>
<dbReference type="RefSeq" id="WP_334480879.1">
    <property type="nucleotide sequence ID" value="NZ_JAZHRV010000001.1"/>
</dbReference>
<gene>
    <name evidence="8" type="ORF">V1286_003252</name>
</gene>
<feature type="transmembrane region" description="Helical" evidence="6">
    <location>
        <begin position="21"/>
        <end position="42"/>
    </location>
</feature>
<evidence type="ECO:0000313" key="9">
    <source>
        <dbReference type="Proteomes" id="UP001364224"/>
    </source>
</evidence>
<dbReference type="PANTHER" id="PTHR38459">
    <property type="entry name" value="PROPHAGE BACTOPRENOL-LINKED GLUCOSE TRANSLOCASE HOMOLOG"/>
    <property type="match status" value="1"/>
</dbReference>
<evidence type="ECO:0000256" key="4">
    <source>
        <dbReference type="ARBA" id="ARBA00022989"/>
    </source>
</evidence>
<protein>
    <submittedName>
        <fullName evidence="8">Flippase GtrA</fullName>
    </submittedName>
</protein>